<evidence type="ECO:0000313" key="6">
    <source>
        <dbReference type="Proteomes" id="UP000697107"/>
    </source>
</evidence>
<comment type="caution">
    <text evidence="5">The sequence shown here is derived from an EMBL/GenBank/DDBJ whole genome shotgun (WGS) entry which is preliminary data.</text>
</comment>
<accession>A0A8T1F7K8</accession>
<proteinExistence type="predicted"/>
<dbReference type="Proteomes" id="UP000697107">
    <property type="component" value="Unassembled WGS sequence"/>
</dbReference>
<dbReference type="Proteomes" id="UP000736787">
    <property type="component" value="Unassembled WGS sequence"/>
</dbReference>
<feature type="compositionally biased region" description="Polar residues" evidence="1">
    <location>
        <begin position="93"/>
        <end position="104"/>
    </location>
</feature>
<feature type="region of interest" description="Disordered" evidence="1">
    <location>
        <begin position="33"/>
        <end position="164"/>
    </location>
</feature>
<protein>
    <submittedName>
        <fullName evidence="5">Uncharacterized protein</fullName>
    </submittedName>
</protein>
<organism evidence="5 6">
    <name type="scientific">Phytophthora cactorum</name>
    <dbReference type="NCBI Taxonomy" id="29920"/>
    <lineage>
        <taxon>Eukaryota</taxon>
        <taxon>Sar</taxon>
        <taxon>Stramenopiles</taxon>
        <taxon>Oomycota</taxon>
        <taxon>Peronosporomycetes</taxon>
        <taxon>Peronosporales</taxon>
        <taxon>Peronosporaceae</taxon>
        <taxon>Phytophthora</taxon>
    </lineage>
</organism>
<dbReference type="Proteomes" id="UP000774804">
    <property type="component" value="Unassembled WGS sequence"/>
</dbReference>
<dbReference type="EMBL" id="RCMG01000545">
    <property type="protein sequence ID" value="KAG2852387.1"/>
    <property type="molecule type" value="Genomic_DNA"/>
</dbReference>
<dbReference type="VEuPathDB" id="FungiDB:PC110_g22494"/>
<feature type="compositionally biased region" description="Basic residues" evidence="1">
    <location>
        <begin position="148"/>
        <end position="158"/>
    </location>
</feature>
<evidence type="ECO:0000313" key="4">
    <source>
        <dbReference type="EMBL" id="KAG2905796.1"/>
    </source>
</evidence>
<evidence type="ECO:0000313" key="5">
    <source>
        <dbReference type="EMBL" id="KAG2967128.1"/>
    </source>
</evidence>
<evidence type="ECO:0000313" key="3">
    <source>
        <dbReference type="EMBL" id="KAG2893114.1"/>
    </source>
</evidence>
<name>A0A8T1F7K8_9STRA</name>
<sequence length="164" mass="18062">MSSLAKEIRVLVGRYVDQAADEQLTEYLRKVQKDSGLSAVEQSAAETADPVAGVPGTPEGETPSTERRQPGNKRMRRQRDGASRRKKSRVSVDDSNSTGTTTVFVPTAYEGEEHKTDDDQNCSTLPGRRSKPRTAAAPTVASEDGSKQRLRRSSRTRKDRGQRD</sequence>
<dbReference type="EMBL" id="RCMI01000973">
    <property type="protein sequence ID" value="KAG2893114.1"/>
    <property type="molecule type" value="Genomic_DNA"/>
</dbReference>
<evidence type="ECO:0000256" key="1">
    <source>
        <dbReference type="SAM" id="MobiDB-lite"/>
    </source>
</evidence>
<dbReference type="EMBL" id="RCMK01000980">
    <property type="protein sequence ID" value="KAG2905796.1"/>
    <property type="molecule type" value="Genomic_DNA"/>
</dbReference>
<reference evidence="5" key="1">
    <citation type="submission" date="2018-10" db="EMBL/GenBank/DDBJ databases">
        <title>Effector identification in a new, highly contiguous assembly of the strawberry crown rot pathogen Phytophthora cactorum.</title>
        <authorList>
            <person name="Armitage A.D."/>
            <person name="Nellist C.F."/>
            <person name="Bates H."/>
            <person name="Vickerstaff R.J."/>
            <person name="Harrison R.J."/>
        </authorList>
    </citation>
    <scope>NUCLEOTIDE SEQUENCE</scope>
    <source>
        <strain evidence="2">15-7</strain>
        <strain evidence="3">4032</strain>
        <strain evidence="4">4040</strain>
        <strain evidence="5">P415</strain>
    </source>
</reference>
<dbReference type="Proteomes" id="UP000735874">
    <property type="component" value="Unassembled WGS sequence"/>
</dbReference>
<dbReference type="AlphaFoldDB" id="A0A8T1F7K8"/>
<dbReference type="EMBL" id="RCML01000958">
    <property type="protein sequence ID" value="KAG2967128.1"/>
    <property type="molecule type" value="Genomic_DNA"/>
</dbReference>
<evidence type="ECO:0000313" key="2">
    <source>
        <dbReference type="EMBL" id="KAG2852387.1"/>
    </source>
</evidence>
<gene>
    <name evidence="2" type="ORF">PC113_g15069</name>
    <name evidence="3" type="ORF">PC115_g18584</name>
    <name evidence="4" type="ORF">PC117_g20673</name>
    <name evidence="5" type="ORF">PC118_g18773</name>
</gene>